<organism evidence="3 4">
    <name type="scientific">Musa balbisiana</name>
    <name type="common">Banana</name>
    <dbReference type="NCBI Taxonomy" id="52838"/>
    <lineage>
        <taxon>Eukaryota</taxon>
        <taxon>Viridiplantae</taxon>
        <taxon>Streptophyta</taxon>
        <taxon>Embryophyta</taxon>
        <taxon>Tracheophyta</taxon>
        <taxon>Spermatophyta</taxon>
        <taxon>Magnoliopsida</taxon>
        <taxon>Liliopsida</taxon>
        <taxon>Zingiberales</taxon>
        <taxon>Musaceae</taxon>
        <taxon>Musa</taxon>
    </lineage>
</organism>
<feature type="region of interest" description="Disordered" evidence="1">
    <location>
        <begin position="564"/>
        <end position="592"/>
    </location>
</feature>
<dbReference type="AlphaFoldDB" id="A0A4S8IPG6"/>
<dbReference type="PROSITE" id="PS51038">
    <property type="entry name" value="BAH"/>
    <property type="match status" value="1"/>
</dbReference>
<dbReference type="InterPro" id="IPR035979">
    <property type="entry name" value="RBD_domain_sf"/>
</dbReference>
<feature type="compositionally biased region" description="Basic residues" evidence="1">
    <location>
        <begin position="527"/>
        <end position="542"/>
    </location>
</feature>
<dbReference type="Pfam" id="PF01426">
    <property type="entry name" value="BAH"/>
    <property type="match status" value="1"/>
</dbReference>
<feature type="compositionally biased region" description="Polar residues" evidence="1">
    <location>
        <begin position="300"/>
        <end position="320"/>
    </location>
</feature>
<dbReference type="PANTHER" id="PTHR47073:SF2">
    <property type="entry name" value="PROTEIN ANTI-SILENCING 1"/>
    <property type="match status" value="1"/>
</dbReference>
<proteinExistence type="predicted"/>
<evidence type="ECO:0000259" key="2">
    <source>
        <dbReference type="PROSITE" id="PS51038"/>
    </source>
</evidence>
<feature type="region of interest" description="Disordered" evidence="1">
    <location>
        <begin position="499"/>
        <end position="550"/>
    </location>
</feature>
<comment type="caution">
    <text evidence="3">The sequence shown here is derived from an EMBL/GenBank/DDBJ whole genome shotgun (WGS) entry which is preliminary data.</text>
</comment>
<gene>
    <name evidence="3" type="ORF">C4D60_Mb06t17720</name>
</gene>
<dbReference type="Gene3D" id="2.30.30.490">
    <property type="match status" value="1"/>
</dbReference>
<dbReference type="STRING" id="52838.A0A4S8IPG6"/>
<dbReference type="Proteomes" id="UP000317650">
    <property type="component" value="Chromosome 6"/>
</dbReference>
<feature type="compositionally biased region" description="Basic and acidic residues" evidence="1">
    <location>
        <begin position="576"/>
        <end position="591"/>
    </location>
</feature>
<dbReference type="CDD" id="cd00590">
    <property type="entry name" value="RRM_SF"/>
    <property type="match status" value="1"/>
</dbReference>
<dbReference type="InterPro" id="IPR001025">
    <property type="entry name" value="BAH_dom"/>
</dbReference>
<reference evidence="3 4" key="1">
    <citation type="journal article" date="2019" name="Nat. Plants">
        <title>Genome sequencing of Musa balbisiana reveals subgenome evolution and function divergence in polyploid bananas.</title>
        <authorList>
            <person name="Yao X."/>
        </authorList>
    </citation>
    <scope>NUCLEOTIDE SEQUENCE [LARGE SCALE GENOMIC DNA]</scope>
    <source>
        <strain evidence="4">cv. DH-PKW</strain>
        <tissue evidence="3">Leaves</tissue>
    </source>
</reference>
<feature type="domain" description="BAH" evidence="2">
    <location>
        <begin position="40"/>
        <end position="165"/>
    </location>
</feature>
<dbReference type="InterPro" id="IPR043151">
    <property type="entry name" value="BAH_sf"/>
</dbReference>
<feature type="region of interest" description="Disordered" evidence="1">
    <location>
        <begin position="285"/>
        <end position="320"/>
    </location>
</feature>
<evidence type="ECO:0000313" key="3">
    <source>
        <dbReference type="EMBL" id="THU50209.1"/>
    </source>
</evidence>
<dbReference type="GO" id="GO:0003723">
    <property type="term" value="F:RNA binding"/>
    <property type="evidence" value="ECO:0007669"/>
    <property type="project" value="TreeGrafter"/>
</dbReference>
<accession>A0A4S8IPG6</accession>
<name>A0A4S8IPG6_MUSBA</name>
<dbReference type="GO" id="GO:0003682">
    <property type="term" value="F:chromatin binding"/>
    <property type="evidence" value="ECO:0007669"/>
    <property type="project" value="InterPro"/>
</dbReference>
<evidence type="ECO:0000256" key="1">
    <source>
        <dbReference type="SAM" id="MobiDB-lite"/>
    </source>
</evidence>
<dbReference type="EMBL" id="PYDT01000009">
    <property type="protein sequence ID" value="THU50209.1"/>
    <property type="molecule type" value="Genomic_DNA"/>
</dbReference>
<dbReference type="PANTHER" id="PTHR47073">
    <property type="entry name" value="PROTEIN ANTI-SILENCING 1"/>
    <property type="match status" value="1"/>
</dbReference>
<dbReference type="SUPFAM" id="SSF54928">
    <property type="entry name" value="RNA-binding domain, RBD"/>
    <property type="match status" value="1"/>
</dbReference>
<protein>
    <recommendedName>
        <fullName evidence="2">BAH domain-containing protein</fullName>
    </recommendedName>
</protein>
<dbReference type="Gene3D" id="3.30.70.330">
    <property type="match status" value="1"/>
</dbReference>
<dbReference type="FunFam" id="2.30.30.490:FF:000017">
    <property type="entry name" value="Bromo-adjacent homology (BAH) domain-containing protein"/>
    <property type="match status" value="1"/>
</dbReference>
<sequence length="726" mass="82562">MAQFDDPSNHAIRFCWGKKRGIGGAKRNIQFYESFTIDDVRYSLFDCVYLYETDALEPYIGKIVKIWEQPDRKRKLKILWFFRPNELQNYLGDHTPLEKEIFLATGEGVGLFNINPLEAIAGKCSVICTSKDERNRQPSNRELEMADYIFYRTFDVQTYTISDKINDKIAGVEAKYLLNRKDIQPSSVFMFEEKGGSGKAENISISSLMSRLDDKIESAATSMKRDDVTAGELLEGQCPLDEDKEDVLVSANHVEDNLNYGKSKSNMGLIDNKPSEKMRLIDTPIEAPNGTSLRKENFESNDSGSQKKSTNALIEASSDSSSVKQKFELDRVGSSKEIVHMDKESSEKNDALDGIRFSKKMKLIDAPEFLNDASSRKQNVESNGPSYFRETIHLTNSAHEKRSLIEKKTKPLNESSQETSSISIGNKEKTNYGVLEVTKRPDADNNCKMTRVVTRGVVRALGQRIEANGSRDLCIVPWLDWHVPLPVCTSTLVYIEDSKRRKKKMKEQIDSGGRGGRRKEEEEEGRKKRRQWRKKRRKRGRRGGGAAAEEEEVLSQLWKRGKRREEEEAVEEEEGEKERIGRERGGNRPEIDGGQWAVAAARRCMYEEELTNPWEERMQKADEQGTLVFIENLDPLFTSSEVEDIIYHTLKQSCTARVIQQTLFQNPNYGQAYVIFKTRDAADSAVSKINKGCIQLPNGSPLTCSKGMLKGQADELKAIKKQLRTK</sequence>
<evidence type="ECO:0000313" key="4">
    <source>
        <dbReference type="Proteomes" id="UP000317650"/>
    </source>
</evidence>
<keyword evidence="4" id="KW-1185">Reference proteome</keyword>
<dbReference type="InterPro" id="IPR012677">
    <property type="entry name" value="Nucleotide-bd_a/b_plait_sf"/>
</dbReference>